<dbReference type="Gene3D" id="2.40.420.20">
    <property type="match status" value="1"/>
</dbReference>
<reference evidence="5" key="1">
    <citation type="journal article" date="2014" name="Int. J. Syst. Evol. Microbiol.">
        <title>Complete genome sequence of Corynebacterium casei LMG S-19264T (=DSM 44701T), isolated from a smear-ripened cheese.</title>
        <authorList>
            <consortium name="US DOE Joint Genome Institute (JGI-PGF)"/>
            <person name="Walter F."/>
            <person name="Albersmeier A."/>
            <person name="Kalinowski J."/>
            <person name="Ruckert C."/>
        </authorList>
    </citation>
    <scope>NUCLEOTIDE SEQUENCE</scope>
    <source>
        <strain evidence="5">CGMCC 1.15454</strain>
    </source>
</reference>
<feature type="domain" description="Lipoyl-binding" evidence="3">
    <location>
        <begin position="65"/>
        <end position="127"/>
    </location>
</feature>
<evidence type="ECO:0000313" key="5">
    <source>
        <dbReference type="EMBL" id="GGB52035.1"/>
    </source>
</evidence>
<dbReference type="GO" id="GO:1990281">
    <property type="term" value="C:efflux pump complex"/>
    <property type="evidence" value="ECO:0007669"/>
    <property type="project" value="TreeGrafter"/>
</dbReference>
<dbReference type="SUPFAM" id="SSF51230">
    <property type="entry name" value="Single hybrid motif"/>
    <property type="match status" value="1"/>
</dbReference>
<evidence type="ECO:0000259" key="4">
    <source>
        <dbReference type="Pfam" id="PF25989"/>
    </source>
</evidence>
<feature type="chain" id="PRO_5040974583" description="Efflux transporter periplasmic adaptor subunit" evidence="2">
    <location>
        <begin position="20"/>
        <end position="285"/>
    </location>
</feature>
<dbReference type="PROSITE" id="PS51257">
    <property type="entry name" value="PROKAR_LIPOPROTEIN"/>
    <property type="match status" value="1"/>
</dbReference>
<dbReference type="InterPro" id="IPR058637">
    <property type="entry name" value="YknX-like_C"/>
</dbReference>
<dbReference type="InterPro" id="IPR000089">
    <property type="entry name" value="Biotin_lipoyl"/>
</dbReference>
<dbReference type="NCBIfam" id="TIGR01730">
    <property type="entry name" value="RND_mfp"/>
    <property type="match status" value="1"/>
</dbReference>
<dbReference type="Gene3D" id="2.40.50.100">
    <property type="match status" value="1"/>
</dbReference>
<evidence type="ECO:0000259" key="3">
    <source>
        <dbReference type="Pfam" id="PF00364"/>
    </source>
</evidence>
<feature type="signal peptide" evidence="2">
    <location>
        <begin position="1"/>
        <end position="19"/>
    </location>
</feature>
<dbReference type="AlphaFoldDB" id="A0A9W5TZQ3"/>
<comment type="similarity">
    <text evidence="1">Belongs to the membrane fusion protein (MFP) (TC 8.A.1) family.</text>
</comment>
<feature type="domain" description="YknX-like C-terminal permuted SH3-like" evidence="4">
    <location>
        <begin position="212"/>
        <end position="278"/>
    </location>
</feature>
<proteinExistence type="inferred from homology"/>
<dbReference type="GO" id="GO:0015562">
    <property type="term" value="F:efflux transmembrane transporter activity"/>
    <property type="evidence" value="ECO:0007669"/>
    <property type="project" value="TreeGrafter"/>
</dbReference>
<protein>
    <recommendedName>
        <fullName evidence="7">Efflux transporter periplasmic adaptor subunit</fullName>
    </recommendedName>
</protein>
<comment type="caution">
    <text evidence="5">The sequence shown here is derived from an EMBL/GenBank/DDBJ whole genome shotgun (WGS) entry which is preliminary data.</text>
</comment>
<name>A0A9W5TZQ3_9BACI</name>
<keyword evidence="6" id="KW-1185">Reference proteome</keyword>
<reference evidence="5" key="2">
    <citation type="submission" date="2020-09" db="EMBL/GenBank/DDBJ databases">
        <authorList>
            <person name="Sun Q."/>
            <person name="Zhou Y."/>
        </authorList>
    </citation>
    <scope>NUCLEOTIDE SEQUENCE</scope>
    <source>
        <strain evidence="5">CGMCC 1.15454</strain>
    </source>
</reference>
<dbReference type="InterPro" id="IPR006143">
    <property type="entry name" value="RND_pump_MFP"/>
</dbReference>
<evidence type="ECO:0000256" key="2">
    <source>
        <dbReference type="SAM" id="SignalP"/>
    </source>
</evidence>
<evidence type="ECO:0008006" key="7">
    <source>
        <dbReference type="Google" id="ProtNLM"/>
    </source>
</evidence>
<sequence length="285" mass="30207">MKRTLLATLAVVLIGLLTACNQDDKENKEVKETVTPVETAKVKQGDFVIEKSIYGRTAPASSTPIMVPNPGEITALEVENGDTVDKGDVIATISGGQTIYAAKAGEIANLTAEEGSIVSNEDPIAVIADFATLKIQLTVTSGELNLFEKEAKHNATIDGNEGKAEITSIAKLPNDTGLYPVEATMDNENEEMLPGEVATLYVPEKKVKDTLIVPTAAITEDGGESFVYVVKDDKVVKTDVKVKEGQSDKTAIEGELKKDAEVVTSGQLTLEDGSKVNVVKAGNQS</sequence>
<dbReference type="RefSeq" id="WP_188725489.1">
    <property type="nucleotide sequence ID" value="NZ_BMJD01000030.1"/>
</dbReference>
<accession>A0A9W5TZQ3</accession>
<dbReference type="PANTHER" id="PTHR30469">
    <property type="entry name" value="MULTIDRUG RESISTANCE PROTEIN MDTA"/>
    <property type="match status" value="1"/>
</dbReference>
<dbReference type="Pfam" id="PF00364">
    <property type="entry name" value="Biotin_lipoyl"/>
    <property type="match status" value="1"/>
</dbReference>
<evidence type="ECO:0000313" key="6">
    <source>
        <dbReference type="Proteomes" id="UP000621492"/>
    </source>
</evidence>
<evidence type="ECO:0000256" key="1">
    <source>
        <dbReference type="ARBA" id="ARBA00009477"/>
    </source>
</evidence>
<gene>
    <name evidence="5" type="ORF">GCM10011409_32050</name>
</gene>
<organism evidence="5 6">
    <name type="scientific">Lentibacillus populi</name>
    <dbReference type="NCBI Taxonomy" id="1827502"/>
    <lineage>
        <taxon>Bacteria</taxon>
        <taxon>Bacillati</taxon>
        <taxon>Bacillota</taxon>
        <taxon>Bacilli</taxon>
        <taxon>Bacillales</taxon>
        <taxon>Bacillaceae</taxon>
        <taxon>Lentibacillus</taxon>
    </lineage>
</organism>
<dbReference type="Pfam" id="PF25989">
    <property type="entry name" value="YknX_C"/>
    <property type="match status" value="1"/>
</dbReference>
<keyword evidence="2" id="KW-0732">Signal</keyword>
<dbReference type="Proteomes" id="UP000621492">
    <property type="component" value="Unassembled WGS sequence"/>
</dbReference>
<dbReference type="EMBL" id="BMJD01000030">
    <property type="protein sequence ID" value="GGB52035.1"/>
    <property type="molecule type" value="Genomic_DNA"/>
</dbReference>
<dbReference type="InterPro" id="IPR011053">
    <property type="entry name" value="Single_hybrid_motif"/>
</dbReference>